<accession>A0A0E0LJK5</accession>
<dbReference type="Proteomes" id="UP000026962">
    <property type="component" value="Chromosome 7"/>
</dbReference>
<name>A0A0E0LJK5_ORYPU</name>
<evidence type="ECO:0000313" key="3">
    <source>
        <dbReference type="Proteomes" id="UP000026962"/>
    </source>
</evidence>
<proteinExistence type="predicted"/>
<evidence type="ECO:0000313" key="2">
    <source>
        <dbReference type="EnsemblPlants" id="OPUNC07G10080.1"/>
    </source>
</evidence>
<protein>
    <submittedName>
        <fullName evidence="2">Uncharacterized protein</fullName>
    </submittedName>
</protein>
<reference evidence="2" key="1">
    <citation type="submission" date="2015-04" db="UniProtKB">
        <authorList>
            <consortium name="EnsemblPlants"/>
        </authorList>
    </citation>
    <scope>IDENTIFICATION</scope>
</reference>
<dbReference type="OMA" id="FNCRETI"/>
<sequence>MQPVCQPMVVGNSSNNSSNLQPTPTPLEAYSGDRNIVNKQLLQSYRISTDRTRNARKSVIYFNCRETIQFFSINRSACLKRQVSRSSSTSAMHLIWLQLRCLVSNQQKNGTNS</sequence>
<dbReference type="HOGENOM" id="CLU_093994_1_0_1"/>
<reference evidence="2" key="2">
    <citation type="submission" date="2018-05" db="EMBL/GenBank/DDBJ databases">
        <title>OpunRS2 (Oryza punctata Reference Sequence Version 2).</title>
        <authorList>
            <person name="Zhang J."/>
            <person name="Kudrna D."/>
            <person name="Lee S."/>
            <person name="Talag J."/>
            <person name="Welchert J."/>
            <person name="Wing R.A."/>
        </authorList>
    </citation>
    <scope>NUCLEOTIDE SEQUENCE [LARGE SCALE GENOMIC DNA]</scope>
</reference>
<organism evidence="2">
    <name type="scientific">Oryza punctata</name>
    <name type="common">Red rice</name>
    <dbReference type="NCBI Taxonomy" id="4537"/>
    <lineage>
        <taxon>Eukaryota</taxon>
        <taxon>Viridiplantae</taxon>
        <taxon>Streptophyta</taxon>
        <taxon>Embryophyta</taxon>
        <taxon>Tracheophyta</taxon>
        <taxon>Spermatophyta</taxon>
        <taxon>Magnoliopsida</taxon>
        <taxon>Liliopsida</taxon>
        <taxon>Poales</taxon>
        <taxon>Poaceae</taxon>
        <taxon>BOP clade</taxon>
        <taxon>Oryzoideae</taxon>
        <taxon>Oryzeae</taxon>
        <taxon>Oryzinae</taxon>
        <taxon>Oryza</taxon>
    </lineage>
</organism>
<dbReference type="AlphaFoldDB" id="A0A0E0LJK5"/>
<evidence type="ECO:0000256" key="1">
    <source>
        <dbReference type="SAM" id="MobiDB-lite"/>
    </source>
</evidence>
<dbReference type="Gramene" id="OPUNC07G10080.1">
    <property type="protein sequence ID" value="OPUNC07G10080.1"/>
    <property type="gene ID" value="OPUNC07G10080"/>
</dbReference>
<feature type="region of interest" description="Disordered" evidence="1">
    <location>
        <begin position="1"/>
        <end position="29"/>
    </location>
</feature>
<dbReference type="EnsemblPlants" id="OPUNC07G10080.1">
    <property type="protein sequence ID" value="OPUNC07G10080.1"/>
    <property type="gene ID" value="OPUNC07G10080"/>
</dbReference>
<keyword evidence="3" id="KW-1185">Reference proteome</keyword>